<proteinExistence type="predicted"/>
<evidence type="ECO:0000313" key="3">
    <source>
        <dbReference type="Proteomes" id="UP000654075"/>
    </source>
</evidence>
<name>A0A813DTR6_POLGL</name>
<evidence type="ECO:0000256" key="1">
    <source>
        <dbReference type="SAM" id="MobiDB-lite"/>
    </source>
</evidence>
<keyword evidence="3" id="KW-1185">Reference proteome</keyword>
<feature type="region of interest" description="Disordered" evidence="1">
    <location>
        <begin position="81"/>
        <end position="100"/>
    </location>
</feature>
<dbReference type="Proteomes" id="UP000654075">
    <property type="component" value="Unassembled WGS sequence"/>
</dbReference>
<dbReference type="AlphaFoldDB" id="A0A813DTR6"/>
<reference evidence="2" key="1">
    <citation type="submission" date="2021-02" db="EMBL/GenBank/DDBJ databases">
        <authorList>
            <person name="Dougan E. K."/>
            <person name="Rhodes N."/>
            <person name="Thang M."/>
            <person name="Chan C."/>
        </authorList>
    </citation>
    <scope>NUCLEOTIDE SEQUENCE</scope>
</reference>
<organism evidence="2 3">
    <name type="scientific">Polarella glacialis</name>
    <name type="common">Dinoflagellate</name>
    <dbReference type="NCBI Taxonomy" id="89957"/>
    <lineage>
        <taxon>Eukaryota</taxon>
        <taxon>Sar</taxon>
        <taxon>Alveolata</taxon>
        <taxon>Dinophyceae</taxon>
        <taxon>Suessiales</taxon>
        <taxon>Suessiaceae</taxon>
        <taxon>Polarella</taxon>
    </lineage>
</organism>
<comment type="caution">
    <text evidence="2">The sequence shown here is derived from an EMBL/GenBank/DDBJ whole genome shotgun (WGS) entry which is preliminary data.</text>
</comment>
<accession>A0A813DTR6</accession>
<gene>
    <name evidence="2" type="ORF">PGLA1383_LOCUS8494</name>
</gene>
<sequence>MVAVPRYELLVTVVALVVQATYGQLYDAYSSGMSEVFSLARLALWGDGVGELQTSAGSADSELVMQVSEFLSGDCQGPPARLWHLRPGPEGRDHSEPKAL</sequence>
<dbReference type="EMBL" id="CAJNNV010003868">
    <property type="protein sequence ID" value="CAE8589764.1"/>
    <property type="molecule type" value="Genomic_DNA"/>
</dbReference>
<feature type="compositionally biased region" description="Basic and acidic residues" evidence="1">
    <location>
        <begin position="87"/>
        <end position="100"/>
    </location>
</feature>
<protein>
    <submittedName>
        <fullName evidence="2">Uncharacterized protein</fullName>
    </submittedName>
</protein>
<dbReference type="OrthoDB" id="411687at2759"/>
<evidence type="ECO:0000313" key="2">
    <source>
        <dbReference type="EMBL" id="CAE8589764.1"/>
    </source>
</evidence>